<feature type="domain" description="Metallo-beta-lactamase" evidence="1">
    <location>
        <begin position="92"/>
        <end position="294"/>
    </location>
</feature>
<proteinExistence type="predicted"/>
<evidence type="ECO:0000313" key="2">
    <source>
        <dbReference type="EMBL" id="GGD50283.1"/>
    </source>
</evidence>
<name>A0ABQ1QWS9_9FLAO</name>
<dbReference type="InterPro" id="IPR001279">
    <property type="entry name" value="Metallo-B-lactamas"/>
</dbReference>
<reference evidence="3" key="1">
    <citation type="journal article" date="2019" name="Int. J. Syst. Evol. Microbiol.">
        <title>The Global Catalogue of Microorganisms (GCM) 10K type strain sequencing project: providing services to taxonomists for standard genome sequencing and annotation.</title>
        <authorList>
            <consortium name="The Broad Institute Genomics Platform"/>
            <consortium name="The Broad Institute Genome Sequencing Center for Infectious Disease"/>
            <person name="Wu L."/>
            <person name="Ma J."/>
        </authorList>
    </citation>
    <scope>NUCLEOTIDE SEQUENCE [LARGE SCALE GENOMIC DNA]</scope>
    <source>
        <strain evidence="3">CGMCC 1.12606</strain>
    </source>
</reference>
<dbReference type="RefSeq" id="WP_188370166.1">
    <property type="nucleotide sequence ID" value="NZ_BMFH01000001.1"/>
</dbReference>
<evidence type="ECO:0000259" key="1">
    <source>
        <dbReference type="Pfam" id="PF12706"/>
    </source>
</evidence>
<keyword evidence="3" id="KW-1185">Reference proteome</keyword>
<dbReference type="Proteomes" id="UP000625780">
    <property type="component" value="Unassembled WGS sequence"/>
</dbReference>
<accession>A0ABQ1QWS9</accession>
<organism evidence="2 3">
    <name type="scientific">Muriicola marianensis</name>
    <dbReference type="NCBI Taxonomy" id="1324801"/>
    <lineage>
        <taxon>Bacteria</taxon>
        <taxon>Pseudomonadati</taxon>
        <taxon>Bacteroidota</taxon>
        <taxon>Flavobacteriia</taxon>
        <taxon>Flavobacteriales</taxon>
        <taxon>Flavobacteriaceae</taxon>
        <taxon>Muriicola</taxon>
    </lineage>
</organism>
<evidence type="ECO:0000313" key="3">
    <source>
        <dbReference type="Proteomes" id="UP000625780"/>
    </source>
</evidence>
<dbReference type="Gene3D" id="3.60.15.10">
    <property type="entry name" value="Ribonuclease Z/Hydroxyacylglutathione hydrolase-like"/>
    <property type="match status" value="1"/>
</dbReference>
<sequence length="327" mass="36765">MRSKPLKYIILSGVLIFLFACRPTTEKNAPETEISGNAKAGVRLMILGTAQDAGSPQVGCEKACCKDLFENPDPKRKVVSLGLIDGKHKKQYLFEATPDLPSQLHFLNRAADVQEGIMPDGVFLTHAHIGHYSGLMFFGKEAVNAKEVPVHAMPRMADFLQHNGPWGQLVSNQNIRIEPLLPDSAITLAPSVSVVPLRVPHRDEYSETVGFIISGPEKKALFIPDIDKWERWDRKITDLITEVDYAFLDATFFDGDELNTRDISEIPHPFVVESMELFETLPPTEKQKIIFIHFNHTNPLLSRESEAYRFVTSRGFRVASFGDEFDL</sequence>
<protein>
    <recommendedName>
        <fullName evidence="1">Metallo-beta-lactamase domain-containing protein</fullName>
    </recommendedName>
</protein>
<dbReference type="Pfam" id="PF12706">
    <property type="entry name" value="Lactamase_B_2"/>
    <property type="match status" value="1"/>
</dbReference>
<dbReference type="SUPFAM" id="SSF56281">
    <property type="entry name" value="Metallo-hydrolase/oxidoreductase"/>
    <property type="match status" value="1"/>
</dbReference>
<dbReference type="InterPro" id="IPR036866">
    <property type="entry name" value="RibonucZ/Hydroxyglut_hydro"/>
</dbReference>
<dbReference type="PROSITE" id="PS51257">
    <property type="entry name" value="PROKAR_LIPOPROTEIN"/>
    <property type="match status" value="1"/>
</dbReference>
<comment type="caution">
    <text evidence="2">The sequence shown here is derived from an EMBL/GenBank/DDBJ whole genome shotgun (WGS) entry which is preliminary data.</text>
</comment>
<dbReference type="EMBL" id="BMFH01000001">
    <property type="protein sequence ID" value="GGD50283.1"/>
    <property type="molecule type" value="Genomic_DNA"/>
</dbReference>
<gene>
    <name evidence="2" type="ORF">GCM10011361_16130</name>
</gene>